<feature type="domain" description="D-isomer specific 2-hydroxyacid dehydrogenase catalytic" evidence="6">
    <location>
        <begin position="82"/>
        <end position="364"/>
    </location>
</feature>
<dbReference type="GO" id="GO:0051287">
    <property type="term" value="F:NAD binding"/>
    <property type="evidence" value="ECO:0007669"/>
    <property type="project" value="InterPro"/>
</dbReference>
<evidence type="ECO:0000259" key="7">
    <source>
        <dbReference type="Pfam" id="PF02826"/>
    </source>
</evidence>
<evidence type="ECO:0000256" key="3">
    <source>
        <dbReference type="ARBA" id="ARBA00023027"/>
    </source>
</evidence>
<dbReference type="EMBL" id="SNYN01000031">
    <property type="protein sequence ID" value="TDQ45524.1"/>
    <property type="molecule type" value="Genomic_DNA"/>
</dbReference>
<evidence type="ECO:0000313" key="9">
    <source>
        <dbReference type="Proteomes" id="UP000295281"/>
    </source>
</evidence>
<feature type="compositionally biased region" description="Basic and acidic residues" evidence="5">
    <location>
        <begin position="1"/>
        <end position="11"/>
    </location>
</feature>
<dbReference type="PANTHER" id="PTHR43333:SF1">
    <property type="entry name" value="D-ISOMER SPECIFIC 2-HYDROXYACID DEHYDROGENASE NAD-BINDING DOMAIN-CONTAINING PROTEIN"/>
    <property type="match status" value="1"/>
</dbReference>
<keyword evidence="9" id="KW-1185">Reference proteome</keyword>
<dbReference type="PROSITE" id="PS00671">
    <property type="entry name" value="D_2_HYDROXYACID_DH_3"/>
    <property type="match status" value="1"/>
</dbReference>
<dbReference type="AlphaFoldDB" id="A0A4R6UQI7"/>
<comment type="similarity">
    <text evidence="1 4">Belongs to the D-isomer specific 2-hydroxyacid dehydrogenase family.</text>
</comment>
<dbReference type="InterPro" id="IPR006140">
    <property type="entry name" value="D-isomer_DH_NAD-bd"/>
</dbReference>
<evidence type="ECO:0000256" key="1">
    <source>
        <dbReference type="ARBA" id="ARBA00005854"/>
    </source>
</evidence>
<dbReference type="OrthoDB" id="4324715at2"/>
<dbReference type="InterPro" id="IPR006139">
    <property type="entry name" value="D-isomer_2_OHA_DH_cat_dom"/>
</dbReference>
<dbReference type="InterPro" id="IPR036291">
    <property type="entry name" value="NAD(P)-bd_dom_sf"/>
</dbReference>
<evidence type="ECO:0000256" key="4">
    <source>
        <dbReference type="RuleBase" id="RU003719"/>
    </source>
</evidence>
<evidence type="ECO:0000313" key="8">
    <source>
        <dbReference type="EMBL" id="TDQ45524.1"/>
    </source>
</evidence>
<organism evidence="8 9">
    <name type="scientific">Actinorugispora endophytica</name>
    <dbReference type="NCBI Taxonomy" id="1605990"/>
    <lineage>
        <taxon>Bacteria</taxon>
        <taxon>Bacillati</taxon>
        <taxon>Actinomycetota</taxon>
        <taxon>Actinomycetes</taxon>
        <taxon>Streptosporangiales</taxon>
        <taxon>Nocardiopsidaceae</taxon>
        <taxon>Actinorugispora</taxon>
    </lineage>
</organism>
<evidence type="ECO:0000256" key="5">
    <source>
        <dbReference type="SAM" id="MobiDB-lite"/>
    </source>
</evidence>
<dbReference type="Pfam" id="PF02826">
    <property type="entry name" value="2-Hacid_dh_C"/>
    <property type="match status" value="1"/>
</dbReference>
<dbReference type="SUPFAM" id="SSF52283">
    <property type="entry name" value="Formate/glycerate dehydrogenase catalytic domain-like"/>
    <property type="match status" value="1"/>
</dbReference>
<dbReference type="PANTHER" id="PTHR43333">
    <property type="entry name" value="2-HACID_DH_C DOMAIN-CONTAINING PROTEIN"/>
    <property type="match status" value="1"/>
</dbReference>
<accession>A0A4R6UQI7</accession>
<gene>
    <name evidence="8" type="ORF">EV190_13141</name>
</gene>
<sequence>MDSRRTADTGRKFSAGSPPVPTAGAGAGGTGNETVRERLGHASVATAPSARRPPDLVVLHAGEPPPGMDAVEKDPRVGSVRHATAAELPRALPGADALLVWDLFSDALTANWAFADRLRWVHAATAGVDHLMFEGLVDSGVVVTNSRGVFDQPMAEYVLGLVLCFAKDFPATVDLRRRRVWRHRETERIAGRHALVVGTGGIGRAVARQLRAVGMTVEGVGRVARDGDPDLGRVTASPDIHDALPRADYVILAAPLTDATRGLIDAAALGRMRATARLVNVGRGPLVVQDDLVEALRRGDLAGAALDVFETEPLPETSPLWDAPGVIVSPHMSGDAAGWRDELFRLFADNLDRFLDGREPRNVVDKRRGYVSGS</sequence>
<protein>
    <submittedName>
        <fullName evidence="8">Phosphoglycerate dehydrogenase-like enzyme</fullName>
    </submittedName>
</protein>
<dbReference type="SUPFAM" id="SSF51735">
    <property type="entry name" value="NAD(P)-binding Rossmann-fold domains"/>
    <property type="match status" value="1"/>
</dbReference>
<feature type="region of interest" description="Disordered" evidence="5">
    <location>
        <begin position="1"/>
        <end position="54"/>
    </location>
</feature>
<keyword evidence="2 4" id="KW-0560">Oxidoreductase</keyword>
<reference evidence="8 9" key="1">
    <citation type="submission" date="2019-03" db="EMBL/GenBank/DDBJ databases">
        <title>Genomic Encyclopedia of Type Strains, Phase IV (KMG-IV): sequencing the most valuable type-strain genomes for metagenomic binning, comparative biology and taxonomic classification.</title>
        <authorList>
            <person name="Goeker M."/>
        </authorList>
    </citation>
    <scope>NUCLEOTIDE SEQUENCE [LARGE SCALE GENOMIC DNA]</scope>
    <source>
        <strain evidence="8 9">DSM 46770</strain>
    </source>
</reference>
<dbReference type="InterPro" id="IPR029753">
    <property type="entry name" value="D-isomer_DH_CS"/>
</dbReference>
<evidence type="ECO:0000259" key="6">
    <source>
        <dbReference type="Pfam" id="PF00389"/>
    </source>
</evidence>
<keyword evidence="3" id="KW-0520">NAD</keyword>
<name>A0A4R6UQI7_9ACTN</name>
<evidence type="ECO:0000256" key="2">
    <source>
        <dbReference type="ARBA" id="ARBA00023002"/>
    </source>
</evidence>
<dbReference type="Gene3D" id="3.40.50.720">
    <property type="entry name" value="NAD(P)-binding Rossmann-like Domain"/>
    <property type="match status" value="2"/>
</dbReference>
<proteinExistence type="inferred from homology"/>
<dbReference type="Pfam" id="PF00389">
    <property type="entry name" value="2-Hacid_dh"/>
    <property type="match status" value="1"/>
</dbReference>
<comment type="caution">
    <text evidence="8">The sequence shown here is derived from an EMBL/GenBank/DDBJ whole genome shotgun (WGS) entry which is preliminary data.</text>
</comment>
<dbReference type="CDD" id="cd05300">
    <property type="entry name" value="2-Hacid_dh_1"/>
    <property type="match status" value="1"/>
</dbReference>
<feature type="domain" description="D-isomer specific 2-hydroxyacid dehydrogenase NAD-binding" evidence="7">
    <location>
        <begin position="160"/>
        <end position="333"/>
    </location>
</feature>
<dbReference type="Proteomes" id="UP000295281">
    <property type="component" value="Unassembled WGS sequence"/>
</dbReference>
<dbReference type="GO" id="GO:0016616">
    <property type="term" value="F:oxidoreductase activity, acting on the CH-OH group of donors, NAD or NADP as acceptor"/>
    <property type="evidence" value="ECO:0007669"/>
    <property type="project" value="InterPro"/>
</dbReference>